<name>A0ABQ9I272_9NEOP</name>
<protein>
    <submittedName>
        <fullName evidence="2">Uncharacterized protein</fullName>
    </submittedName>
</protein>
<evidence type="ECO:0000313" key="3">
    <source>
        <dbReference type="Proteomes" id="UP001159363"/>
    </source>
</evidence>
<evidence type="ECO:0000313" key="2">
    <source>
        <dbReference type="EMBL" id="KAJ8890744.1"/>
    </source>
</evidence>
<proteinExistence type="predicted"/>
<evidence type="ECO:0000256" key="1">
    <source>
        <dbReference type="SAM" id="MobiDB-lite"/>
    </source>
</evidence>
<feature type="compositionally biased region" description="Gly residues" evidence="1">
    <location>
        <begin position="14"/>
        <end position="25"/>
    </location>
</feature>
<reference evidence="2 3" key="1">
    <citation type="submission" date="2023-02" db="EMBL/GenBank/DDBJ databases">
        <title>LHISI_Scaffold_Assembly.</title>
        <authorList>
            <person name="Stuart O.P."/>
            <person name="Cleave R."/>
            <person name="Magrath M.J.L."/>
            <person name="Mikheyev A.S."/>
        </authorList>
    </citation>
    <scope>NUCLEOTIDE SEQUENCE [LARGE SCALE GENOMIC DNA]</scope>
    <source>
        <strain evidence="2">Daus_M_001</strain>
        <tissue evidence="2">Leg muscle</tissue>
    </source>
</reference>
<dbReference type="Proteomes" id="UP001159363">
    <property type="component" value="Chromosome 3"/>
</dbReference>
<feature type="region of interest" description="Disordered" evidence="1">
    <location>
        <begin position="11"/>
        <end position="31"/>
    </location>
</feature>
<feature type="compositionally biased region" description="Polar residues" evidence="1">
    <location>
        <begin position="438"/>
        <end position="457"/>
    </location>
</feature>
<dbReference type="EMBL" id="JARBHB010000003">
    <property type="protein sequence ID" value="KAJ8890744.1"/>
    <property type="molecule type" value="Genomic_DNA"/>
</dbReference>
<gene>
    <name evidence="2" type="ORF">PR048_010253</name>
</gene>
<feature type="region of interest" description="Disordered" evidence="1">
    <location>
        <begin position="223"/>
        <end position="254"/>
    </location>
</feature>
<feature type="region of interest" description="Disordered" evidence="1">
    <location>
        <begin position="417"/>
        <end position="465"/>
    </location>
</feature>
<accession>A0ABQ9I272</accession>
<keyword evidence="3" id="KW-1185">Reference proteome</keyword>
<comment type="caution">
    <text evidence="2">The sequence shown here is derived from an EMBL/GenBank/DDBJ whole genome shotgun (WGS) entry which is preliminary data.</text>
</comment>
<organism evidence="2 3">
    <name type="scientific">Dryococelus australis</name>
    <dbReference type="NCBI Taxonomy" id="614101"/>
    <lineage>
        <taxon>Eukaryota</taxon>
        <taxon>Metazoa</taxon>
        <taxon>Ecdysozoa</taxon>
        <taxon>Arthropoda</taxon>
        <taxon>Hexapoda</taxon>
        <taxon>Insecta</taxon>
        <taxon>Pterygota</taxon>
        <taxon>Neoptera</taxon>
        <taxon>Polyneoptera</taxon>
        <taxon>Phasmatodea</taxon>
        <taxon>Verophasmatodea</taxon>
        <taxon>Anareolatae</taxon>
        <taxon>Phasmatidae</taxon>
        <taxon>Eurycanthinae</taxon>
        <taxon>Dryococelus</taxon>
    </lineage>
</organism>
<sequence length="499" mass="55027">MPVGFASCEVSSAGGDGTAVGGKGAVGSPRSQHDISATFLSTEILGEITAGVSAVTTCWPGSIPGPPVLISIPWCHEITPEAAVAERLVCLLPPPPPKRRTGFTRGFSHVGTVPNDAAGRWVFLGISRFPRPFIPALLHCNKPCKRRWAPGETVVECAAMEYNNFRAPAVNFFVTIRTVTSTCLRLNLAQCSHECVDIRACCTGKRELGRNEKESAMTFVWDPSHHSPGEISENHENPKSGWPDRKSNPGLRDVDIFRQPQPSLHRCSQSADFTPAGHPRRYLTLYWLVVYADSNIGTLYEGSVTPPPLPRKPSDLLHTAYYTWTLLHSVRKATIVLVMWPYVWTDNNKPKLVHLIAKDRLQTHTQDWRGYRLFAPKWVERVERDGHNTGIAWLREGGGGFRVSPLFSQSRAVNQRGLGAPLPSHKNGFLELDRPTKTRTSNSTLGSPQPSQFQKSPAATGDEYPSCDSVLNGRKYFYPEGITITETVAEVKLRDLGGS</sequence>